<dbReference type="EMBL" id="JANKHH010000007">
    <property type="protein sequence ID" value="MCR2835082.1"/>
    <property type="molecule type" value="Genomic_DNA"/>
</dbReference>
<evidence type="ECO:0000259" key="2">
    <source>
        <dbReference type="PROSITE" id="PS51819"/>
    </source>
</evidence>
<comment type="caution">
    <text evidence="3">The sequence shown here is derived from an EMBL/GenBank/DDBJ whole genome shotgun (WGS) entry which is preliminary data.</text>
</comment>
<sequence>MANHHGDFIWYELMTTDRAGAEAFYGPLLDWRFGGGDDYRHIEASESQIGGVLQLTDEMTSGGARPGWLGYVSADDTDKMAALIEADGGRIAMPARDIEGAGRVAMVTDPQGAPFYVMTPKPPEGVENPESHAFSYDRPRQGHCAWNELMTSDPEAARHFYAKHFGWVKGGEMDMGPLGTYEFLRHSGRAPEGTPMGVGILGAVMPMMPEGPPMPMWTFYFRVPDIDAAVNAIRDGGGTLFQEPMEIPGGEYSLNASDPQGASFGLVGPRKGAE</sequence>
<dbReference type="RefSeq" id="WP_257596951.1">
    <property type="nucleotide sequence ID" value="NZ_JANKHH010000007.1"/>
</dbReference>
<dbReference type="PANTHER" id="PTHR33993:SF14">
    <property type="entry name" value="GB|AAF24581.1"/>
    <property type="match status" value="1"/>
</dbReference>
<dbReference type="PANTHER" id="PTHR33993">
    <property type="entry name" value="GLYOXALASE-RELATED"/>
    <property type="match status" value="1"/>
</dbReference>
<dbReference type="Gene3D" id="3.10.180.10">
    <property type="entry name" value="2,3-Dihydroxybiphenyl 1,2-Dioxygenase, domain 1"/>
    <property type="match status" value="2"/>
</dbReference>
<dbReference type="InterPro" id="IPR029068">
    <property type="entry name" value="Glyas_Bleomycin-R_OHBP_Dase"/>
</dbReference>
<dbReference type="PROSITE" id="PS51819">
    <property type="entry name" value="VOC"/>
    <property type="match status" value="2"/>
</dbReference>
<evidence type="ECO:0000313" key="3">
    <source>
        <dbReference type="EMBL" id="MCR2835082.1"/>
    </source>
</evidence>
<dbReference type="Pfam" id="PF00903">
    <property type="entry name" value="Glyoxalase"/>
    <property type="match status" value="2"/>
</dbReference>
<evidence type="ECO:0000313" key="4">
    <source>
        <dbReference type="Proteomes" id="UP001206067"/>
    </source>
</evidence>
<feature type="domain" description="VOC" evidence="2">
    <location>
        <begin position="7"/>
        <end position="120"/>
    </location>
</feature>
<dbReference type="SUPFAM" id="SSF54593">
    <property type="entry name" value="Glyoxalase/Bleomycin resistance protein/Dihydroxybiphenyl dioxygenase"/>
    <property type="match status" value="2"/>
</dbReference>
<dbReference type="Proteomes" id="UP001206067">
    <property type="component" value="Unassembled WGS sequence"/>
</dbReference>
<name>A0ABT1XXA2_9SPHN</name>
<dbReference type="InterPro" id="IPR004360">
    <property type="entry name" value="Glyas_Fos-R_dOase_dom"/>
</dbReference>
<gene>
    <name evidence="3" type="ORF">NSO95_14125</name>
</gene>
<evidence type="ECO:0000256" key="1">
    <source>
        <dbReference type="SAM" id="MobiDB-lite"/>
    </source>
</evidence>
<dbReference type="InterPro" id="IPR052164">
    <property type="entry name" value="Anthracycline_SecMetBiosynth"/>
</dbReference>
<feature type="region of interest" description="Disordered" evidence="1">
    <location>
        <begin position="252"/>
        <end position="274"/>
    </location>
</feature>
<dbReference type="CDD" id="cd07247">
    <property type="entry name" value="SgaA_N_like"/>
    <property type="match status" value="2"/>
</dbReference>
<protein>
    <submittedName>
        <fullName evidence="3">VOC family protein</fullName>
    </submittedName>
</protein>
<dbReference type="InterPro" id="IPR037523">
    <property type="entry name" value="VOC_core"/>
</dbReference>
<keyword evidence="4" id="KW-1185">Reference proteome</keyword>
<organism evidence="3 4">
    <name type="scientific">Parerythrobacter lacustris</name>
    <dbReference type="NCBI Taxonomy" id="2969984"/>
    <lineage>
        <taxon>Bacteria</taxon>
        <taxon>Pseudomonadati</taxon>
        <taxon>Pseudomonadota</taxon>
        <taxon>Alphaproteobacteria</taxon>
        <taxon>Sphingomonadales</taxon>
        <taxon>Erythrobacteraceae</taxon>
        <taxon>Parerythrobacter</taxon>
    </lineage>
</organism>
<accession>A0ABT1XXA2</accession>
<feature type="domain" description="VOC" evidence="2">
    <location>
        <begin position="140"/>
        <end position="269"/>
    </location>
</feature>
<proteinExistence type="predicted"/>
<reference evidence="3 4" key="1">
    <citation type="submission" date="2022-08" db="EMBL/GenBank/DDBJ databases">
        <title>Polyphasic taxonomy analysis of Qipengyuania sp.RS5-5.</title>
        <authorList>
            <person name="Xamxidin M."/>
            <person name="Wu M."/>
        </authorList>
    </citation>
    <scope>NUCLEOTIDE SEQUENCE [LARGE SCALE GENOMIC DNA]</scope>
    <source>
        <strain evidence="3 4">RS5-5</strain>
    </source>
</reference>